<dbReference type="Proteomes" id="UP000015102">
    <property type="component" value="Unassembled WGS sequence"/>
</dbReference>
<dbReference type="EMBL" id="CAQQ02388461">
    <property type="status" value="NOT_ANNOTATED_CDS"/>
    <property type="molecule type" value="Genomic_DNA"/>
</dbReference>
<sequence length="107" mass="12076">VLIEIEKRESSEIPKNVETISTSKKRKKVSTRMSESDCIRAMQRKSRCGIVSSSPAANSYFRGGGENVSRDIGAILLMEERVRNANVMDKELYVIRIQENVSVVQKD</sequence>
<protein>
    <submittedName>
        <fullName evidence="1">Uncharacterized protein</fullName>
    </submittedName>
</protein>
<dbReference type="HOGENOM" id="CLU_2216475_0_0_1"/>
<evidence type="ECO:0000313" key="1">
    <source>
        <dbReference type="EnsemblMetazoa" id="MESCA010509-PA"/>
    </source>
</evidence>
<dbReference type="EnsemblMetazoa" id="MESCA010509-RA">
    <property type="protein sequence ID" value="MESCA010509-PA"/>
    <property type="gene ID" value="MESCA010509"/>
</dbReference>
<name>T1H2Q5_MEGSC</name>
<organism evidence="1 2">
    <name type="scientific">Megaselia scalaris</name>
    <name type="common">Humpbacked fly</name>
    <name type="synonym">Phora scalaris</name>
    <dbReference type="NCBI Taxonomy" id="36166"/>
    <lineage>
        <taxon>Eukaryota</taxon>
        <taxon>Metazoa</taxon>
        <taxon>Ecdysozoa</taxon>
        <taxon>Arthropoda</taxon>
        <taxon>Hexapoda</taxon>
        <taxon>Insecta</taxon>
        <taxon>Pterygota</taxon>
        <taxon>Neoptera</taxon>
        <taxon>Endopterygota</taxon>
        <taxon>Diptera</taxon>
        <taxon>Brachycera</taxon>
        <taxon>Muscomorpha</taxon>
        <taxon>Platypezoidea</taxon>
        <taxon>Phoridae</taxon>
        <taxon>Megaseliini</taxon>
        <taxon>Megaselia</taxon>
    </lineage>
</organism>
<reference evidence="2" key="1">
    <citation type="submission" date="2013-02" db="EMBL/GenBank/DDBJ databases">
        <authorList>
            <person name="Hughes D."/>
        </authorList>
    </citation>
    <scope>NUCLEOTIDE SEQUENCE</scope>
    <source>
        <strain>Durham</strain>
        <strain evidence="2">NC isolate 2 -- Noor lab</strain>
    </source>
</reference>
<proteinExistence type="predicted"/>
<reference evidence="1" key="2">
    <citation type="submission" date="2015-06" db="UniProtKB">
        <authorList>
            <consortium name="EnsemblMetazoa"/>
        </authorList>
    </citation>
    <scope>IDENTIFICATION</scope>
</reference>
<accession>T1H2Q5</accession>
<dbReference type="AlphaFoldDB" id="T1H2Q5"/>
<keyword evidence="2" id="KW-1185">Reference proteome</keyword>
<evidence type="ECO:0000313" key="2">
    <source>
        <dbReference type="Proteomes" id="UP000015102"/>
    </source>
</evidence>